<keyword evidence="3" id="KW-1185">Reference proteome</keyword>
<dbReference type="PANTHER" id="PTHR43881">
    <property type="entry name" value="GAMMA-GLUTAMYLTRANSPEPTIDASE (AFU_ORTHOLOGUE AFUA_4G13580)"/>
    <property type="match status" value="1"/>
</dbReference>
<dbReference type="InterPro" id="IPR043137">
    <property type="entry name" value="GGT_ssub_C"/>
</dbReference>
<keyword evidence="1" id="KW-0732">Signal</keyword>
<sequence length="656" mass="71472">MKRLLILALLSGAFSGTQAQQTQKPPLHGKNWMAVTGKPLAATAGAMTFQKGGNAVDAACAMLAATCTMWDVLSWGGETQALIYNPKNGKVIAINALGVAPTGATPAFYKGKGYDFPPEYGPLAAVTPGTAGGLCYMLAAYGTLSLKEVLAPAMEMAAGYPIEAQTANSIERGKKYIKEWPYSKAVFLTHPGQKREAPEAGEIFVQKDLLATLTKMVEAEQDALRKHKSRKEAIMAAYDRFYKGDIAREFVRGCQEQGGLITLEDLARWKPVEEEPLHINYKGIEVYKLQEWTQGPMLLQSLNILENFDLKAMGYNSTEYIHTLYQTMNLTFADRDFYYGDPAFNTNPAIKGLLNKDYAKARAQQINTAQNDAGAGPGDPYPYIGKTNPYLHLLKERGLLTDTTSGRKPGGFVPKHDATTFREHAAEQTHLASLQTAPDPDHIYASNTTDSAYMDRLWRGTTSVEAADKEGWVVSITPSGGWLPACIAGKTGVGMSQRAQSFVLDSALCPFNVIAPGKRPRVTLTPSLALKEGKPFLCFGVQGGDTQDQNLLQFFLDVVEFGMTVQQATEAANINTNQLWLSLGGTTIKDREPRPGSILLNNNTSEKTRKALEQMGYHLSFGDRTSGPVNAIFIDRAHGSLWGGSSNHGEDYGIGW</sequence>
<dbReference type="EC" id="2.3.2.2" evidence="2"/>
<dbReference type="Proteomes" id="UP000676386">
    <property type="component" value="Unassembled WGS sequence"/>
</dbReference>
<dbReference type="PANTHER" id="PTHR43881:SF1">
    <property type="entry name" value="GAMMA-GLUTAMYLTRANSPEPTIDASE (AFU_ORTHOLOGUE AFUA_4G13580)"/>
    <property type="match status" value="1"/>
</dbReference>
<reference evidence="2 3" key="1">
    <citation type="submission" date="2021-04" db="EMBL/GenBank/DDBJ databases">
        <title>Chitinophaga sp. nov., isolated from the rhizosphere soil.</title>
        <authorList>
            <person name="He S."/>
        </authorList>
    </citation>
    <scope>NUCLEOTIDE SEQUENCE [LARGE SCALE GENOMIC DNA]</scope>
    <source>
        <strain evidence="2 3">2R12</strain>
    </source>
</reference>
<evidence type="ECO:0000313" key="2">
    <source>
        <dbReference type="EMBL" id="MBS0030299.1"/>
    </source>
</evidence>
<gene>
    <name evidence="2" type="ORF">KE626_23440</name>
</gene>
<accession>A0ABS5J544</accession>
<organism evidence="2 3">
    <name type="scientific">Chitinophaga hostae</name>
    <dbReference type="NCBI Taxonomy" id="2831022"/>
    <lineage>
        <taxon>Bacteria</taxon>
        <taxon>Pseudomonadati</taxon>
        <taxon>Bacteroidota</taxon>
        <taxon>Chitinophagia</taxon>
        <taxon>Chitinophagales</taxon>
        <taxon>Chitinophagaceae</taxon>
        <taxon>Chitinophaga</taxon>
    </lineage>
</organism>
<keyword evidence="2" id="KW-0012">Acyltransferase</keyword>
<dbReference type="RefSeq" id="WP_211975434.1">
    <property type="nucleotide sequence ID" value="NZ_CBFHAM010000004.1"/>
</dbReference>
<dbReference type="PRINTS" id="PR01210">
    <property type="entry name" value="GGTRANSPTASE"/>
</dbReference>
<dbReference type="SUPFAM" id="SSF56235">
    <property type="entry name" value="N-terminal nucleophile aminohydrolases (Ntn hydrolases)"/>
    <property type="match status" value="1"/>
</dbReference>
<dbReference type="Pfam" id="PF01019">
    <property type="entry name" value="G_glu_transpept"/>
    <property type="match status" value="1"/>
</dbReference>
<proteinExistence type="predicted"/>
<dbReference type="GO" id="GO:0103068">
    <property type="term" value="F:leukotriene C4 gamma-glutamyl transferase activity"/>
    <property type="evidence" value="ECO:0007669"/>
    <property type="project" value="UniProtKB-EC"/>
</dbReference>
<comment type="caution">
    <text evidence="2">The sequence shown here is derived from an EMBL/GenBank/DDBJ whole genome shotgun (WGS) entry which is preliminary data.</text>
</comment>
<dbReference type="EMBL" id="JAGTXB010000013">
    <property type="protein sequence ID" value="MBS0030299.1"/>
    <property type="molecule type" value="Genomic_DNA"/>
</dbReference>
<name>A0ABS5J544_9BACT</name>
<keyword evidence="2" id="KW-0808">Transferase</keyword>
<protein>
    <submittedName>
        <fullName evidence="2">Gamma-glutamyltransferase</fullName>
        <ecNumber evidence="2">2.3.2.2</ecNumber>
    </submittedName>
</protein>
<feature type="signal peptide" evidence="1">
    <location>
        <begin position="1"/>
        <end position="19"/>
    </location>
</feature>
<dbReference type="Gene3D" id="1.10.246.130">
    <property type="match status" value="1"/>
</dbReference>
<dbReference type="InterPro" id="IPR052896">
    <property type="entry name" value="GGT-like_enzyme"/>
</dbReference>
<evidence type="ECO:0000313" key="3">
    <source>
        <dbReference type="Proteomes" id="UP000676386"/>
    </source>
</evidence>
<dbReference type="InterPro" id="IPR043138">
    <property type="entry name" value="GGT_lsub"/>
</dbReference>
<dbReference type="InterPro" id="IPR029055">
    <property type="entry name" value="Ntn_hydrolases_N"/>
</dbReference>
<feature type="chain" id="PRO_5045364108" evidence="1">
    <location>
        <begin position="20"/>
        <end position="656"/>
    </location>
</feature>
<evidence type="ECO:0000256" key="1">
    <source>
        <dbReference type="SAM" id="SignalP"/>
    </source>
</evidence>
<dbReference type="Gene3D" id="3.60.20.40">
    <property type="match status" value="1"/>
</dbReference>